<comment type="caution">
    <text evidence="13">The sequence shown here is derived from an EMBL/GenBank/DDBJ whole genome shotgun (WGS) entry which is preliminary data.</text>
</comment>
<dbReference type="InterPro" id="IPR003730">
    <property type="entry name" value="Cu_polyphenol_OxRdtase"/>
</dbReference>
<dbReference type="InterPro" id="IPR038371">
    <property type="entry name" value="Cu_polyphenol_OxRdtase_sf"/>
</dbReference>
<evidence type="ECO:0000256" key="10">
    <source>
        <dbReference type="ARBA" id="ARBA00048968"/>
    </source>
</evidence>
<comment type="catalytic activity">
    <reaction evidence="11">
        <text>S-methyl-5'-thioadenosine + phosphate = 5-(methylsulfanyl)-alpha-D-ribose 1-phosphate + adenine</text>
        <dbReference type="Rhea" id="RHEA:11852"/>
        <dbReference type="ChEBI" id="CHEBI:16708"/>
        <dbReference type="ChEBI" id="CHEBI:17509"/>
        <dbReference type="ChEBI" id="CHEBI:43474"/>
        <dbReference type="ChEBI" id="CHEBI:58533"/>
        <dbReference type="EC" id="2.4.2.28"/>
    </reaction>
    <physiologicalReaction direction="left-to-right" evidence="11">
        <dbReference type="Rhea" id="RHEA:11853"/>
    </physiologicalReaction>
</comment>
<evidence type="ECO:0000256" key="1">
    <source>
        <dbReference type="ARBA" id="ARBA00000553"/>
    </source>
</evidence>
<dbReference type="SUPFAM" id="SSF64438">
    <property type="entry name" value="CNF1/YfiH-like putative cysteine hydrolases"/>
    <property type="match status" value="1"/>
</dbReference>
<evidence type="ECO:0000256" key="11">
    <source>
        <dbReference type="ARBA" id="ARBA00049893"/>
    </source>
</evidence>
<dbReference type="PANTHER" id="PTHR30616">
    <property type="entry name" value="UNCHARACTERIZED PROTEIN YFIH"/>
    <property type="match status" value="1"/>
</dbReference>
<keyword evidence="14" id="KW-1185">Reference proteome</keyword>
<dbReference type="RefSeq" id="WP_212919565.1">
    <property type="nucleotide sequence ID" value="NZ_BORP01000001.1"/>
</dbReference>
<dbReference type="GO" id="GO:0017061">
    <property type="term" value="F:S-methyl-5-thioadenosine phosphorylase activity"/>
    <property type="evidence" value="ECO:0007669"/>
    <property type="project" value="UniProtKB-EC"/>
</dbReference>
<proteinExistence type="inferred from homology"/>
<evidence type="ECO:0000256" key="5">
    <source>
        <dbReference type="ARBA" id="ARBA00022679"/>
    </source>
</evidence>
<dbReference type="Proteomes" id="UP000676917">
    <property type="component" value="Unassembled WGS sequence"/>
</dbReference>
<comment type="similarity">
    <text evidence="4 12">Belongs to the purine nucleoside phosphorylase YfiH/LACC1 family.</text>
</comment>
<dbReference type="EMBL" id="BORP01000001">
    <property type="protein sequence ID" value="GIO26074.1"/>
    <property type="molecule type" value="Genomic_DNA"/>
</dbReference>
<sequence length="269" mass="29943">MEDIFEYDGKSLLHIRKWSDMAPALQVGFTSRNGGVSKAQFESNNFGLHVSDKYEDVLTNRLNLASSLHIPVENWIAAEQVHQGAVHVVDKEDAGKGSTSLDTALKGIDGLITNEKGLLCTAFFADCVPIFFFDSKTGYVGIAHAGWKGTVARIAEVMTSKLVDLGVDLKSLFVAVGPCISKDNYEVDSYVKERIPVEFQDKVLTPVGNEHYLLDLKQLNVEILVQSGVFRNNIDVSKYCTFRDEYLFFSHRRDNGNTGRMLGYIGYSK</sequence>
<dbReference type="InterPro" id="IPR011324">
    <property type="entry name" value="Cytotoxic_necrot_fac-like_cat"/>
</dbReference>
<comment type="catalytic activity">
    <reaction evidence="1">
        <text>inosine + phosphate = alpha-D-ribose 1-phosphate + hypoxanthine</text>
        <dbReference type="Rhea" id="RHEA:27646"/>
        <dbReference type="ChEBI" id="CHEBI:17368"/>
        <dbReference type="ChEBI" id="CHEBI:17596"/>
        <dbReference type="ChEBI" id="CHEBI:43474"/>
        <dbReference type="ChEBI" id="CHEBI:57720"/>
        <dbReference type="EC" id="2.4.2.1"/>
    </reaction>
    <physiologicalReaction direction="left-to-right" evidence="1">
        <dbReference type="Rhea" id="RHEA:27647"/>
    </physiologicalReaction>
</comment>
<evidence type="ECO:0000256" key="2">
    <source>
        <dbReference type="ARBA" id="ARBA00001947"/>
    </source>
</evidence>
<evidence type="ECO:0000256" key="8">
    <source>
        <dbReference type="ARBA" id="ARBA00022833"/>
    </source>
</evidence>
<dbReference type="AlphaFoldDB" id="A0A919X5G2"/>
<evidence type="ECO:0000256" key="4">
    <source>
        <dbReference type="ARBA" id="ARBA00007353"/>
    </source>
</evidence>
<comment type="function">
    <text evidence="3">Purine nucleoside enzyme that catalyzes the phosphorolysis of adenosine and inosine nucleosides, yielding D-ribose 1-phosphate and the respective free bases, adenine and hypoxanthine. Also catalyzes the phosphorolysis of S-methyl-5'-thioadenosine into adenine and S-methyl-5-thio-alpha-D-ribose 1-phosphate. Also has adenosine deaminase activity.</text>
</comment>
<evidence type="ECO:0000256" key="3">
    <source>
        <dbReference type="ARBA" id="ARBA00003215"/>
    </source>
</evidence>
<evidence type="ECO:0000256" key="12">
    <source>
        <dbReference type="RuleBase" id="RU361274"/>
    </source>
</evidence>
<dbReference type="CDD" id="cd16833">
    <property type="entry name" value="YfiH"/>
    <property type="match status" value="1"/>
</dbReference>
<evidence type="ECO:0000256" key="7">
    <source>
        <dbReference type="ARBA" id="ARBA00022801"/>
    </source>
</evidence>
<evidence type="ECO:0000313" key="14">
    <source>
        <dbReference type="Proteomes" id="UP000676917"/>
    </source>
</evidence>
<dbReference type="PANTHER" id="PTHR30616:SF2">
    <property type="entry name" value="PURINE NUCLEOSIDE PHOSPHORYLASE LACC1"/>
    <property type="match status" value="1"/>
</dbReference>
<comment type="catalytic activity">
    <reaction evidence="9">
        <text>adenosine + H2O + H(+) = inosine + NH4(+)</text>
        <dbReference type="Rhea" id="RHEA:24408"/>
        <dbReference type="ChEBI" id="CHEBI:15377"/>
        <dbReference type="ChEBI" id="CHEBI:15378"/>
        <dbReference type="ChEBI" id="CHEBI:16335"/>
        <dbReference type="ChEBI" id="CHEBI:17596"/>
        <dbReference type="ChEBI" id="CHEBI:28938"/>
        <dbReference type="EC" id="3.5.4.4"/>
    </reaction>
    <physiologicalReaction direction="left-to-right" evidence="9">
        <dbReference type="Rhea" id="RHEA:24409"/>
    </physiologicalReaction>
</comment>
<dbReference type="GO" id="GO:0005507">
    <property type="term" value="F:copper ion binding"/>
    <property type="evidence" value="ECO:0007669"/>
    <property type="project" value="TreeGrafter"/>
</dbReference>
<protein>
    <recommendedName>
        <fullName evidence="12">Purine nucleoside phosphorylase</fullName>
    </recommendedName>
</protein>
<name>A0A919X5G2_9BACI</name>
<dbReference type="GO" id="GO:0016787">
    <property type="term" value="F:hydrolase activity"/>
    <property type="evidence" value="ECO:0007669"/>
    <property type="project" value="UniProtKB-KW"/>
</dbReference>
<keyword evidence="7" id="KW-0378">Hydrolase</keyword>
<organism evidence="13 14">
    <name type="scientific">Ornithinibacillus bavariensis</name>
    <dbReference type="NCBI Taxonomy" id="545502"/>
    <lineage>
        <taxon>Bacteria</taxon>
        <taxon>Bacillati</taxon>
        <taxon>Bacillota</taxon>
        <taxon>Bacilli</taxon>
        <taxon>Bacillales</taxon>
        <taxon>Bacillaceae</taxon>
        <taxon>Ornithinibacillus</taxon>
    </lineage>
</organism>
<gene>
    <name evidence="13" type="ORF">J43TS3_06850</name>
</gene>
<keyword evidence="8" id="KW-0862">Zinc</keyword>
<evidence type="ECO:0000313" key="13">
    <source>
        <dbReference type="EMBL" id="GIO26074.1"/>
    </source>
</evidence>
<comment type="catalytic activity">
    <reaction evidence="10">
        <text>adenosine + phosphate = alpha-D-ribose 1-phosphate + adenine</text>
        <dbReference type="Rhea" id="RHEA:27642"/>
        <dbReference type="ChEBI" id="CHEBI:16335"/>
        <dbReference type="ChEBI" id="CHEBI:16708"/>
        <dbReference type="ChEBI" id="CHEBI:43474"/>
        <dbReference type="ChEBI" id="CHEBI:57720"/>
        <dbReference type="EC" id="2.4.2.1"/>
    </reaction>
    <physiologicalReaction direction="left-to-right" evidence="10">
        <dbReference type="Rhea" id="RHEA:27643"/>
    </physiologicalReaction>
</comment>
<dbReference type="NCBIfam" id="TIGR00726">
    <property type="entry name" value="peptidoglycan editing factor PgeF"/>
    <property type="match status" value="1"/>
</dbReference>
<accession>A0A919X5G2</accession>
<comment type="cofactor">
    <cofactor evidence="2">
        <name>Zn(2+)</name>
        <dbReference type="ChEBI" id="CHEBI:29105"/>
    </cofactor>
</comment>
<dbReference type="Gene3D" id="3.60.140.10">
    <property type="entry name" value="CNF1/YfiH-like putative cysteine hydrolases"/>
    <property type="match status" value="1"/>
</dbReference>
<evidence type="ECO:0000256" key="6">
    <source>
        <dbReference type="ARBA" id="ARBA00022723"/>
    </source>
</evidence>
<dbReference type="Pfam" id="PF02578">
    <property type="entry name" value="Cu-oxidase_4"/>
    <property type="match status" value="1"/>
</dbReference>
<evidence type="ECO:0000256" key="9">
    <source>
        <dbReference type="ARBA" id="ARBA00047989"/>
    </source>
</evidence>
<reference evidence="13" key="1">
    <citation type="submission" date="2021-03" db="EMBL/GenBank/DDBJ databases">
        <title>Antimicrobial resistance genes in bacteria isolated from Japanese honey, and their potential for conferring macrolide and lincosamide resistance in the American foulbrood pathogen Paenibacillus larvae.</title>
        <authorList>
            <person name="Okamoto M."/>
            <person name="Kumagai M."/>
            <person name="Kanamori H."/>
            <person name="Takamatsu D."/>
        </authorList>
    </citation>
    <scope>NUCLEOTIDE SEQUENCE</scope>
    <source>
        <strain evidence="13">J43TS3</strain>
    </source>
</reference>
<keyword evidence="5" id="KW-0808">Transferase</keyword>
<keyword evidence="6" id="KW-0479">Metal-binding</keyword>